<dbReference type="EMBL" id="JAPDRQ010000402">
    <property type="protein sequence ID" value="KAJ9649999.1"/>
    <property type="molecule type" value="Genomic_DNA"/>
</dbReference>
<comment type="caution">
    <text evidence="1">The sequence shown here is derived from an EMBL/GenBank/DDBJ whole genome shotgun (WGS) entry which is preliminary data.</text>
</comment>
<sequence length="574" mass="62346">MTILWSFGSVPLRQYLDVQQFDDDLRTAQRAPKKTIIMASAFMRSRFSLTSAVVKARPSPTPKIPFRPFPLKFVANMGHNVPKLNDQSLLISQAFVNGEFVDAASSETFEVHDPSSGKKISTCPEFNKQDTENAIAAAEEALKSWRKKLPRERATLLRKWYDEMQKNAADIATLITWENGKPLTDAKGEAQYAANFFLWFSEEAAHQHGDVVPSSVPGNRVHVIKQPVGVCGLITPWNFPAAMITRKIAPALAAGCTVVAKSPGETPFTANALAELSRRAGIPKGVVNIVTAMKNTAEVGETLTTDPRIKKISFTGSTNVGKLLMKQAAGTMKKVSWELGGNAPFIVFDDCADLDAAVAGAIACKFRSSGQTCVCANRIYVQESIYDKFVEKFAEKVKNFKVGYGFDDGVTHGPVIHDRAIGKVEAHVKDAEKKGGKVLVGGQKLPDLGPNFYAPTVIRDVTKDMQVARDETFGPLAALFKFKTEKEVVELANNTEVGLAGYFYSSNVNRIYRVAEALEVGMVGVNTGLISDAASPFGGVKESGFGREGSKYGIDEYSIIKSITIGGIENDLQG</sequence>
<protein>
    <submittedName>
        <fullName evidence="1">Succinate semialdehyde dehydrogenase NADP+ linked</fullName>
    </submittedName>
</protein>
<keyword evidence="2" id="KW-1185">Reference proteome</keyword>
<dbReference type="Proteomes" id="UP001172386">
    <property type="component" value="Unassembled WGS sequence"/>
</dbReference>
<name>A0ACC2ZR04_9EURO</name>
<gene>
    <name evidence="1" type="primary">UGA2</name>
    <name evidence="1" type="ORF">H2198_010680</name>
</gene>
<accession>A0ACC2ZR04</accession>
<proteinExistence type="predicted"/>
<evidence type="ECO:0000313" key="2">
    <source>
        <dbReference type="Proteomes" id="UP001172386"/>
    </source>
</evidence>
<evidence type="ECO:0000313" key="1">
    <source>
        <dbReference type="EMBL" id="KAJ9649999.1"/>
    </source>
</evidence>
<organism evidence="1 2">
    <name type="scientific">Neophaeococcomyces mojaviensis</name>
    <dbReference type="NCBI Taxonomy" id="3383035"/>
    <lineage>
        <taxon>Eukaryota</taxon>
        <taxon>Fungi</taxon>
        <taxon>Dikarya</taxon>
        <taxon>Ascomycota</taxon>
        <taxon>Pezizomycotina</taxon>
        <taxon>Eurotiomycetes</taxon>
        <taxon>Chaetothyriomycetidae</taxon>
        <taxon>Chaetothyriales</taxon>
        <taxon>Chaetothyriales incertae sedis</taxon>
        <taxon>Neophaeococcomyces</taxon>
    </lineage>
</organism>
<reference evidence="1" key="1">
    <citation type="submission" date="2022-10" db="EMBL/GenBank/DDBJ databases">
        <title>Culturing micro-colonial fungi from biological soil crusts in the Mojave desert and describing Neophaeococcomyces mojavensis, and introducing the new genera and species Taxawa tesnikishii.</title>
        <authorList>
            <person name="Kurbessoian T."/>
            <person name="Stajich J.E."/>
        </authorList>
    </citation>
    <scope>NUCLEOTIDE SEQUENCE</scope>
    <source>
        <strain evidence="1">JES_112</strain>
    </source>
</reference>